<reference evidence="5" key="2">
    <citation type="submission" date="2015-08" db="UniProtKB">
        <authorList>
            <consortium name="WormBaseParasite"/>
        </authorList>
    </citation>
    <scope>IDENTIFICATION</scope>
</reference>
<organism evidence="4 5">
    <name type="scientific">Strongyloides venezuelensis</name>
    <name type="common">Threadworm</name>
    <dbReference type="NCBI Taxonomy" id="75913"/>
    <lineage>
        <taxon>Eukaryota</taxon>
        <taxon>Metazoa</taxon>
        <taxon>Ecdysozoa</taxon>
        <taxon>Nematoda</taxon>
        <taxon>Chromadorea</taxon>
        <taxon>Rhabditida</taxon>
        <taxon>Tylenchina</taxon>
        <taxon>Panagrolaimomorpha</taxon>
        <taxon>Strongyloidoidea</taxon>
        <taxon>Strongyloididae</taxon>
        <taxon>Strongyloides</taxon>
    </lineage>
</organism>
<dbReference type="Proteomes" id="UP000035680">
    <property type="component" value="Unassembled WGS sequence"/>
</dbReference>
<evidence type="ECO:0000313" key="4">
    <source>
        <dbReference type="Proteomes" id="UP000035680"/>
    </source>
</evidence>
<keyword evidence="4" id="KW-1185">Reference proteome</keyword>
<dbReference type="GO" id="GO:0008237">
    <property type="term" value="F:metallopeptidase activity"/>
    <property type="evidence" value="ECO:0007669"/>
    <property type="project" value="InterPro"/>
</dbReference>
<evidence type="ECO:0000256" key="2">
    <source>
        <dbReference type="ARBA" id="ARBA00014871"/>
    </source>
</evidence>
<evidence type="ECO:0000256" key="1">
    <source>
        <dbReference type="ARBA" id="ARBA00010893"/>
    </source>
</evidence>
<name>A0A0K0FYU0_STRVS</name>
<evidence type="ECO:0000313" key="5">
    <source>
        <dbReference type="WBParaSite" id="SVE_1761700.1"/>
    </source>
</evidence>
<sequence length="321" mass="37036">MSQNVEMKYNIYPLSILSITDHYTRVLRNEESRLNEKVLKDKNIKVFGCIFGRVENNTIDIHMSLEGCSVTADYITEFIKKRTEDYNKIFSEFECLGLYFTGNDGEVDIFEARTFDKINSELFFGKLNYILKYNPIENDVYIDNIRKLPMTLYQKLPGQEVIILKCPLFVAFSPTEKTVISEVIKIDCDGVTAWNEDRIRNLIAYKNCLLKQGCKFKTEDNKRNNITTNMDQDSLAKKNDLSKEEILLDEIHELSKSFTGKMSREAIEESIETIKEAEISLLFTKIIEGAESLCDFNSVVKSIFTSNNVKGLNCVPERNCF</sequence>
<feature type="domain" description="JAB1/MPN/MOV34 metalloenzyme" evidence="3">
    <location>
        <begin position="8"/>
        <end position="107"/>
    </location>
</feature>
<dbReference type="PANTHER" id="PTHR10540:SF8">
    <property type="entry name" value="COP9 SIGNALOSOME COMPLEX SUBUNIT 6"/>
    <property type="match status" value="1"/>
</dbReference>
<protein>
    <recommendedName>
        <fullName evidence="2">COP9 signalosome complex subunit 6</fullName>
    </recommendedName>
</protein>
<reference evidence="4" key="1">
    <citation type="submission" date="2014-07" db="EMBL/GenBank/DDBJ databases">
        <authorList>
            <person name="Martin A.A"/>
            <person name="De Silva N."/>
        </authorList>
    </citation>
    <scope>NUCLEOTIDE SEQUENCE</scope>
</reference>
<dbReference type="GO" id="GO:0008180">
    <property type="term" value="C:COP9 signalosome"/>
    <property type="evidence" value="ECO:0007669"/>
    <property type="project" value="TreeGrafter"/>
</dbReference>
<dbReference type="InterPro" id="IPR000555">
    <property type="entry name" value="JAMM/MPN+_dom"/>
</dbReference>
<comment type="similarity">
    <text evidence="1">Belongs to the peptidase M67A family. CSN6 subfamily.</text>
</comment>
<dbReference type="Pfam" id="PF01398">
    <property type="entry name" value="JAB"/>
    <property type="match status" value="1"/>
</dbReference>
<proteinExistence type="inferred from homology"/>
<dbReference type="STRING" id="75913.A0A0K0FYU0"/>
<dbReference type="WBParaSite" id="SVE_1761700.1">
    <property type="protein sequence ID" value="SVE_1761700.1"/>
    <property type="gene ID" value="SVE_1761700"/>
</dbReference>
<accession>A0A0K0FYU0</accession>
<dbReference type="PANTHER" id="PTHR10540">
    <property type="entry name" value="EUKARYOTIC TRANSLATION INITIATION FACTOR 3 SUBUNIT F-RELATED"/>
    <property type="match status" value="1"/>
</dbReference>
<dbReference type="AlphaFoldDB" id="A0A0K0FYU0"/>
<evidence type="ECO:0000259" key="3">
    <source>
        <dbReference type="Pfam" id="PF01398"/>
    </source>
</evidence>
<dbReference type="Gene3D" id="3.40.140.10">
    <property type="entry name" value="Cytidine Deaminase, domain 2"/>
    <property type="match status" value="1"/>
</dbReference>